<keyword evidence="3" id="KW-1185">Reference proteome</keyword>
<proteinExistence type="predicted"/>
<sequence>MDSDLISFESMIATRSAADWAFGSMLAAIISAGATIATLFYAAKALNTWRKQEELKLKLDFKLSLIELAYAIDAMPNNWSFMHVNVARNILKMIKERPGHRAEEVKIFYLKEDMVAAHRRALKSWIMCSQFFKKSRFVGVWSEFEKKYHNYEMKGGNKSDVLPLLNSMVNDIEIF</sequence>
<reference evidence="2 3" key="1">
    <citation type="submission" date="2019-06" db="EMBL/GenBank/DDBJ databases">
        <title>Pantoea dispersa Assembly.</title>
        <authorList>
            <person name="Wang J."/>
        </authorList>
    </citation>
    <scope>NUCLEOTIDE SEQUENCE [LARGE SCALE GENOMIC DNA]</scope>
    <source>
        <strain evidence="3">bio</strain>
    </source>
</reference>
<evidence type="ECO:0000313" key="2">
    <source>
        <dbReference type="EMBL" id="TQC75551.1"/>
    </source>
</evidence>
<protein>
    <recommendedName>
        <fullName evidence="4">DUF4760 domain-containing protein</fullName>
    </recommendedName>
</protein>
<name>A0ABY2ZZJ3_9GAMM</name>
<feature type="transmembrane region" description="Helical" evidence="1">
    <location>
        <begin position="20"/>
        <end position="42"/>
    </location>
</feature>
<keyword evidence="1" id="KW-0472">Membrane</keyword>
<evidence type="ECO:0000313" key="3">
    <source>
        <dbReference type="Proteomes" id="UP000319715"/>
    </source>
</evidence>
<organism evidence="2 3">
    <name type="scientific">Pantoea dispersa</name>
    <dbReference type="NCBI Taxonomy" id="59814"/>
    <lineage>
        <taxon>Bacteria</taxon>
        <taxon>Pseudomonadati</taxon>
        <taxon>Pseudomonadota</taxon>
        <taxon>Gammaproteobacteria</taxon>
        <taxon>Enterobacterales</taxon>
        <taxon>Erwiniaceae</taxon>
        <taxon>Pantoea</taxon>
    </lineage>
</organism>
<accession>A0ABY2ZZJ3</accession>
<gene>
    <name evidence="2" type="ORF">FK492_06400</name>
</gene>
<dbReference type="EMBL" id="VICF01000002">
    <property type="protein sequence ID" value="TQC75551.1"/>
    <property type="molecule type" value="Genomic_DNA"/>
</dbReference>
<keyword evidence="1" id="KW-1133">Transmembrane helix</keyword>
<keyword evidence="1" id="KW-0812">Transmembrane</keyword>
<evidence type="ECO:0008006" key="4">
    <source>
        <dbReference type="Google" id="ProtNLM"/>
    </source>
</evidence>
<evidence type="ECO:0000256" key="1">
    <source>
        <dbReference type="SAM" id="Phobius"/>
    </source>
</evidence>
<dbReference type="RefSeq" id="WP_141495706.1">
    <property type="nucleotide sequence ID" value="NZ_VICF01000002.1"/>
</dbReference>
<comment type="caution">
    <text evidence="2">The sequence shown here is derived from an EMBL/GenBank/DDBJ whole genome shotgun (WGS) entry which is preliminary data.</text>
</comment>
<dbReference type="Proteomes" id="UP000319715">
    <property type="component" value="Unassembled WGS sequence"/>
</dbReference>